<sequence length="151" mass="16947">MKHNRSLEINPSFSVMWCFQSARQFFLGSFRTGAQVVFLYVELKQDLLVGTVWAHVTRVRLLSGVYPDVLPQVAFVCEGFITHRTRVDARQGLLCPPSPATTAIPSDGGTQSTSLMPRPHHREGSLAPPLWLEASCNRETEMLVLPYLLIH</sequence>
<evidence type="ECO:0000313" key="2">
    <source>
        <dbReference type="EMBL" id="MPC19292.1"/>
    </source>
</evidence>
<organism evidence="2 3">
    <name type="scientific">Portunus trituberculatus</name>
    <name type="common">Swimming crab</name>
    <name type="synonym">Neptunus trituberculatus</name>
    <dbReference type="NCBI Taxonomy" id="210409"/>
    <lineage>
        <taxon>Eukaryota</taxon>
        <taxon>Metazoa</taxon>
        <taxon>Ecdysozoa</taxon>
        <taxon>Arthropoda</taxon>
        <taxon>Crustacea</taxon>
        <taxon>Multicrustacea</taxon>
        <taxon>Malacostraca</taxon>
        <taxon>Eumalacostraca</taxon>
        <taxon>Eucarida</taxon>
        <taxon>Decapoda</taxon>
        <taxon>Pleocyemata</taxon>
        <taxon>Brachyura</taxon>
        <taxon>Eubrachyura</taxon>
        <taxon>Portunoidea</taxon>
        <taxon>Portunidae</taxon>
        <taxon>Portuninae</taxon>
        <taxon>Portunus</taxon>
    </lineage>
</organism>
<evidence type="ECO:0000256" key="1">
    <source>
        <dbReference type="SAM" id="MobiDB-lite"/>
    </source>
</evidence>
<feature type="compositionally biased region" description="Polar residues" evidence="1">
    <location>
        <begin position="100"/>
        <end position="115"/>
    </location>
</feature>
<name>A0A5B7DCW7_PORTR</name>
<dbReference type="EMBL" id="VSRR010000758">
    <property type="protein sequence ID" value="MPC19292.1"/>
    <property type="molecule type" value="Genomic_DNA"/>
</dbReference>
<gene>
    <name evidence="2" type="ORF">E2C01_012203</name>
</gene>
<evidence type="ECO:0000313" key="3">
    <source>
        <dbReference type="Proteomes" id="UP000324222"/>
    </source>
</evidence>
<comment type="caution">
    <text evidence="2">The sequence shown here is derived from an EMBL/GenBank/DDBJ whole genome shotgun (WGS) entry which is preliminary data.</text>
</comment>
<feature type="region of interest" description="Disordered" evidence="1">
    <location>
        <begin position="99"/>
        <end position="122"/>
    </location>
</feature>
<proteinExistence type="predicted"/>
<keyword evidence="3" id="KW-1185">Reference proteome</keyword>
<accession>A0A5B7DCW7</accession>
<reference evidence="2 3" key="1">
    <citation type="submission" date="2019-05" db="EMBL/GenBank/DDBJ databases">
        <title>Another draft genome of Portunus trituberculatus and its Hox gene families provides insights of decapod evolution.</title>
        <authorList>
            <person name="Jeong J.-H."/>
            <person name="Song I."/>
            <person name="Kim S."/>
            <person name="Choi T."/>
            <person name="Kim D."/>
            <person name="Ryu S."/>
            <person name="Kim W."/>
        </authorList>
    </citation>
    <scope>NUCLEOTIDE SEQUENCE [LARGE SCALE GENOMIC DNA]</scope>
    <source>
        <tissue evidence="2">Muscle</tissue>
    </source>
</reference>
<dbReference type="AlphaFoldDB" id="A0A5B7DCW7"/>
<dbReference type="Proteomes" id="UP000324222">
    <property type="component" value="Unassembled WGS sequence"/>
</dbReference>
<protein>
    <submittedName>
        <fullName evidence="2">Uncharacterized protein</fullName>
    </submittedName>
</protein>